<feature type="domain" description="CRIB" evidence="13">
    <location>
        <begin position="68"/>
        <end position="81"/>
    </location>
</feature>
<accession>A0AAQ6I8G7</accession>
<dbReference type="SUPFAM" id="SSF47912">
    <property type="entry name" value="Wiscott-Aldrich syndrome protein, WASP, C-terminal domain"/>
    <property type="match status" value="3"/>
</dbReference>
<feature type="compositionally biased region" description="Pro residues" evidence="12">
    <location>
        <begin position="141"/>
        <end position="165"/>
    </location>
</feature>
<evidence type="ECO:0000256" key="4">
    <source>
        <dbReference type="ARBA" id="ARBA00022475"/>
    </source>
</evidence>
<keyword evidence="11" id="KW-0449">Lipoprotein</keyword>
<dbReference type="GO" id="GO:0007015">
    <property type="term" value="P:actin filament organization"/>
    <property type="evidence" value="ECO:0007669"/>
    <property type="project" value="InterPro"/>
</dbReference>
<evidence type="ECO:0000256" key="8">
    <source>
        <dbReference type="ARBA" id="ARBA00023136"/>
    </source>
</evidence>
<organism evidence="14 15">
    <name type="scientific">Anabas testudineus</name>
    <name type="common">Climbing perch</name>
    <name type="synonym">Anthias testudineus</name>
    <dbReference type="NCBI Taxonomy" id="64144"/>
    <lineage>
        <taxon>Eukaryota</taxon>
        <taxon>Metazoa</taxon>
        <taxon>Chordata</taxon>
        <taxon>Craniata</taxon>
        <taxon>Vertebrata</taxon>
        <taxon>Euteleostomi</taxon>
        <taxon>Actinopterygii</taxon>
        <taxon>Neopterygii</taxon>
        <taxon>Teleostei</taxon>
        <taxon>Neoteleostei</taxon>
        <taxon>Acanthomorphata</taxon>
        <taxon>Anabantaria</taxon>
        <taxon>Anabantiformes</taxon>
        <taxon>Anabantoidei</taxon>
        <taxon>Anabantidae</taxon>
        <taxon>Anabas</taxon>
    </lineage>
</organism>
<feature type="compositionally biased region" description="Basic residues" evidence="12">
    <location>
        <begin position="52"/>
        <end position="63"/>
    </location>
</feature>
<dbReference type="PANTHER" id="PTHR13502:SF9">
    <property type="entry name" value="CRIB DOMAIN-CONTAINING PROTEIN"/>
    <property type="match status" value="1"/>
</dbReference>
<sequence length="526" mass="57319">MSAPQLPPPSRGPTLLMATVDIENPEINSVQRPAYHNNSQVKNIVHSAFPKKEKRSKGKKKKLTKADIGTPSNFQHIGHVGWDPNTGFDLEKLDPELKNLFDMCNISQAQLKDKETSKVIYDFIEKRGGVEAVKNELRTQAPPPAPSRGGPPPQPPRHDTTPPPVHGQGASTPPTPSSAPTLAPPPSTPSQLEMFPPLPPPPSRGPTLLMATVDIENPEINSVQRYQNNSQVNPAFPKKEKRNKGKKKKLTKADIGTPSNFQHIGHVGWDPNTGFDLDTLDPELKNLFDMCNISEAQLKDKETSKVIYDFIEKRGGVEAVKNELRTQAPPPAPSRGGPPPQPPRHTTTPPPVDGRGASTPPTPSSAPTLAPPPSTPSQLEMFPPLPPPPSQGPTLLMATVDIENPEINSVQRYHDNSQVNPAFPKKEKRNKGKKKKLTKADIGTPSNFQQIGHVGWDPNTGFDLEKLDPELKNLFDLCGISEAQLKDKETSKVIHDFIEKRGGVEAVKNELRTQGEAAGNSDCGPP</sequence>
<dbReference type="GO" id="GO:0005886">
    <property type="term" value="C:plasma membrane"/>
    <property type="evidence" value="ECO:0007669"/>
    <property type="project" value="UniProtKB-SubCell"/>
</dbReference>
<keyword evidence="5" id="KW-0963">Cytoplasm</keyword>
<dbReference type="InterPro" id="IPR036936">
    <property type="entry name" value="CRIB_dom_sf"/>
</dbReference>
<feature type="region of interest" description="Disordered" evidence="12">
    <location>
        <begin position="45"/>
        <end position="81"/>
    </location>
</feature>
<dbReference type="PANTHER" id="PTHR13502">
    <property type="entry name" value="CDC42 SMALL EFFECTOR PROTEIN HOMOLOG"/>
    <property type="match status" value="1"/>
</dbReference>
<dbReference type="GO" id="GO:0008360">
    <property type="term" value="P:regulation of cell shape"/>
    <property type="evidence" value="ECO:0007669"/>
    <property type="project" value="UniProtKB-KW"/>
</dbReference>
<dbReference type="Ensembl" id="ENSATET00000079321.1">
    <property type="protein sequence ID" value="ENSATEP00000072165.1"/>
    <property type="gene ID" value="ENSATEG00000013161.3"/>
</dbReference>
<dbReference type="FunFam" id="3.90.810.10:FF:000003">
    <property type="entry name" value="Neural Wiskott-Aldrich syndrome protein-like"/>
    <property type="match status" value="3"/>
</dbReference>
<evidence type="ECO:0000256" key="12">
    <source>
        <dbReference type="SAM" id="MobiDB-lite"/>
    </source>
</evidence>
<evidence type="ECO:0000256" key="5">
    <source>
        <dbReference type="ARBA" id="ARBA00022490"/>
    </source>
</evidence>
<feature type="compositionally biased region" description="Basic residues" evidence="12">
    <location>
        <begin position="426"/>
        <end position="437"/>
    </location>
</feature>
<proteinExistence type="inferred from homology"/>
<dbReference type="InterPro" id="IPR000095">
    <property type="entry name" value="CRIB_dom"/>
</dbReference>
<dbReference type="Gene3D" id="3.90.810.10">
    <property type="entry name" value="CRIB domain"/>
    <property type="match status" value="3"/>
</dbReference>
<evidence type="ECO:0000256" key="1">
    <source>
        <dbReference type="ARBA" id="ARBA00004193"/>
    </source>
</evidence>
<keyword evidence="8" id="KW-0472">Membrane</keyword>
<evidence type="ECO:0000256" key="9">
    <source>
        <dbReference type="ARBA" id="ARBA00023139"/>
    </source>
</evidence>
<feature type="compositionally biased region" description="Polar residues" evidence="12">
    <location>
        <begin position="410"/>
        <end position="420"/>
    </location>
</feature>
<evidence type="ECO:0000256" key="3">
    <source>
        <dbReference type="ARBA" id="ARBA00005720"/>
    </source>
</evidence>
<name>A0AAQ6I8G7_ANATE</name>
<keyword evidence="4" id="KW-1003">Cell membrane</keyword>
<evidence type="ECO:0000259" key="13">
    <source>
        <dbReference type="PROSITE" id="PS50108"/>
    </source>
</evidence>
<evidence type="ECO:0000256" key="10">
    <source>
        <dbReference type="ARBA" id="ARBA00023212"/>
    </source>
</evidence>
<reference evidence="14 15" key="1">
    <citation type="submission" date="2021-04" db="EMBL/GenBank/DDBJ databases">
        <authorList>
            <consortium name="Wellcome Sanger Institute Data Sharing"/>
        </authorList>
    </citation>
    <scope>NUCLEOTIDE SEQUENCE [LARGE SCALE GENOMIC DNA]</scope>
</reference>
<dbReference type="InterPro" id="IPR039056">
    <property type="entry name" value="SPEC"/>
</dbReference>
<dbReference type="AlphaFoldDB" id="A0AAQ6I8G7"/>
<evidence type="ECO:0000256" key="6">
    <source>
        <dbReference type="ARBA" id="ARBA00022553"/>
    </source>
</evidence>
<feature type="compositionally biased region" description="Pro residues" evidence="12">
    <location>
        <begin position="360"/>
        <end position="375"/>
    </location>
</feature>
<dbReference type="PROSITE" id="PS50108">
    <property type="entry name" value="CRIB"/>
    <property type="match status" value="3"/>
</dbReference>
<comment type="subcellular location">
    <subcellularLocation>
        <location evidence="1">Cell membrane</location>
        <topology evidence="1">Lipid-anchor</topology>
    </subcellularLocation>
    <subcellularLocation>
        <location evidence="2">Cytoplasm</location>
        <location evidence="2">Cytoskeleton</location>
    </subcellularLocation>
</comment>
<keyword evidence="15" id="KW-1185">Reference proteome</keyword>
<keyword evidence="7" id="KW-0133">Cell shape</keyword>
<evidence type="ECO:0000256" key="2">
    <source>
        <dbReference type="ARBA" id="ARBA00004245"/>
    </source>
</evidence>
<comment type="similarity">
    <text evidence="3">Belongs to the CDC42SE/SPEC family.</text>
</comment>
<dbReference type="CDD" id="cd00132">
    <property type="entry name" value="CRIB"/>
    <property type="match status" value="3"/>
</dbReference>
<dbReference type="Proteomes" id="UP000265040">
    <property type="component" value="Chromosome 23"/>
</dbReference>
<feature type="domain" description="CRIB" evidence="13">
    <location>
        <begin position="442"/>
        <end position="455"/>
    </location>
</feature>
<dbReference type="GO" id="GO:0005856">
    <property type="term" value="C:cytoskeleton"/>
    <property type="evidence" value="ECO:0007669"/>
    <property type="project" value="UniProtKB-SubCell"/>
</dbReference>
<feature type="compositionally biased region" description="Basic residues" evidence="12">
    <location>
        <begin position="239"/>
        <end position="250"/>
    </location>
</feature>
<feature type="compositionally biased region" description="Pro residues" evidence="12">
    <location>
        <begin position="173"/>
        <end position="188"/>
    </location>
</feature>
<dbReference type="GeneTree" id="ENSGT00730000110895"/>
<dbReference type="Pfam" id="PF00786">
    <property type="entry name" value="PBD"/>
    <property type="match status" value="3"/>
</dbReference>
<evidence type="ECO:0000313" key="15">
    <source>
        <dbReference type="Proteomes" id="UP000265040"/>
    </source>
</evidence>
<evidence type="ECO:0000256" key="7">
    <source>
        <dbReference type="ARBA" id="ARBA00022960"/>
    </source>
</evidence>
<dbReference type="SMART" id="SM00285">
    <property type="entry name" value="PBD"/>
    <property type="match status" value="3"/>
</dbReference>
<feature type="region of interest" description="Disordered" evidence="12">
    <location>
        <begin position="316"/>
        <end position="398"/>
    </location>
</feature>
<keyword evidence="9" id="KW-0564">Palmitate</keyword>
<feature type="region of interest" description="Disordered" evidence="12">
    <location>
        <begin position="227"/>
        <end position="257"/>
    </location>
</feature>
<reference evidence="14" key="3">
    <citation type="submission" date="2025-09" db="UniProtKB">
        <authorList>
            <consortium name="Ensembl"/>
        </authorList>
    </citation>
    <scope>IDENTIFICATION</scope>
</reference>
<dbReference type="GO" id="GO:0035023">
    <property type="term" value="P:regulation of Rho protein signal transduction"/>
    <property type="evidence" value="ECO:0007669"/>
    <property type="project" value="InterPro"/>
</dbReference>
<evidence type="ECO:0000313" key="14">
    <source>
        <dbReference type="Ensembl" id="ENSATEP00000072165.1"/>
    </source>
</evidence>
<protein>
    <recommendedName>
        <fullName evidence="13">CRIB domain-containing protein</fullName>
    </recommendedName>
</protein>
<dbReference type="InterPro" id="IPR011026">
    <property type="entry name" value="WAS_C"/>
</dbReference>
<dbReference type="GO" id="GO:0031267">
    <property type="term" value="F:small GTPase binding"/>
    <property type="evidence" value="ECO:0007669"/>
    <property type="project" value="InterPro"/>
</dbReference>
<feature type="domain" description="CRIB" evidence="13">
    <location>
        <begin position="255"/>
        <end position="268"/>
    </location>
</feature>
<reference evidence="14" key="2">
    <citation type="submission" date="2025-08" db="UniProtKB">
        <authorList>
            <consortium name="Ensembl"/>
        </authorList>
    </citation>
    <scope>IDENTIFICATION</scope>
</reference>
<evidence type="ECO:0000256" key="11">
    <source>
        <dbReference type="ARBA" id="ARBA00023288"/>
    </source>
</evidence>
<keyword evidence="6" id="KW-0597">Phosphoprotein</keyword>
<keyword evidence="10" id="KW-0206">Cytoskeleton</keyword>
<feature type="region of interest" description="Disordered" evidence="12">
    <location>
        <begin position="410"/>
        <end position="454"/>
    </location>
</feature>
<feature type="region of interest" description="Disordered" evidence="12">
    <location>
        <begin position="130"/>
        <end position="208"/>
    </location>
</feature>
<feature type="compositionally biased region" description="Pro residues" evidence="12">
    <location>
        <begin position="328"/>
        <end position="352"/>
    </location>
</feature>